<organism evidence="9">
    <name type="scientific">Camponotus floridanus</name>
    <name type="common">Florida carpenter ant</name>
    <dbReference type="NCBI Taxonomy" id="104421"/>
    <lineage>
        <taxon>Eukaryota</taxon>
        <taxon>Metazoa</taxon>
        <taxon>Ecdysozoa</taxon>
        <taxon>Arthropoda</taxon>
        <taxon>Hexapoda</taxon>
        <taxon>Insecta</taxon>
        <taxon>Pterygota</taxon>
        <taxon>Neoptera</taxon>
        <taxon>Endopterygota</taxon>
        <taxon>Hymenoptera</taxon>
        <taxon>Apocrita</taxon>
        <taxon>Aculeata</taxon>
        <taxon>Formicoidea</taxon>
        <taxon>Formicidae</taxon>
        <taxon>Formicinae</taxon>
        <taxon>Camponotus</taxon>
    </lineage>
</organism>
<dbReference type="GO" id="GO:0006281">
    <property type="term" value="P:DNA repair"/>
    <property type="evidence" value="ECO:0007669"/>
    <property type="project" value="InterPro"/>
</dbReference>
<comment type="similarity">
    <text evidence="2">Belongs to the rad17/RAD24 family.</text>
</comment>
<dbReference type="EMBL" id="GL439579">
    <property type="protein sequence ID" value="EFN67036.1"/>
    <property type="molecule type" value="Genomic_DNA"/>
</dbReference>
<keyword evidence="9" id="KW-1185">Reference proteome</keyword>
<dbReference type="PANTHER" id="PTHR12172:SF0">
    <property type="entry name" value="CELL CYCLE CHECKPOINT PROTEIN RAD17"/>
    <property type="match status" value="1"/>
</dbReference>
<dbReference type="InterPro" id="IPR027417">
    <property type="entry name" value="P-loop_NTPase"/>
</dbReference>
<reference evidence="8 9" key="1">
    <citation type="journal article" date="2010" name="Science">
        <title>Genomic comparison of the ants Camponotus floridanus and Harpegnathos saltator.</title>
        <authorList>
            <person name="Bonasio R."/>
            <person name="Zhang G."/>
            <person name="Ye C."/>
            <person name="Mutti N.S."/>
            <person name="Fang X."/>
            <person name="Qin N."/>
            <person name="Donahue G."/>
            <person name="Yang P."/>
            <person name="Li Q."/>
            <person name="Li C."/>
            <person name="Zhang P."/>
            <person name="Huang Z."/>
            <person name="Berger S.L."/>
            <person name="Reinberg D."/>
            <person name="Wang J."/>
            <person name="Liebig J."/>
        </authorList>
    </citation>
    <scope>NUCLEOTIDE SEQUENCE [LARGE SCALE GENOMIC DNA]</scope>
    <source>
        <strain evidence="9">C129</strain>
    </source>
</reference>
<keyword evidence="3" id="KW-0547">Nucleotide-binding</keyword>
<dbReference type="SUPFAM" id="SSF52540">
    <property type="entry name" value="P-loop containing nucleoside triphosphate hydrolases"/>
    <property type="match status" value="1"/>
</dbReference>
<dbReference type="InterPro" id="IPR004582">
    <property type="entry name" value="Checkpoint_prot_Rad17_Rad24"/>
</dbReference>
<dbReference type="OrthoDB" id="10265971at2759"/>
<dbReference type="PANTHER" id="PTHR12172">
    <property type="entry name" value="CELL CYCLE CHECKPOINT PROTEIN RAD17"/>
    <property type="match status" value="1"/>
</dbReference>
<evidence type="ECO:0000256" key="2">
    <source>
        <dbReference type="ARBA" id="ARBA00006168"/>
    </source>
</evidence>
<evidence type="ECO:0000313" key="8">
    <source>
        <dbReference type="EMBL" id="EFN67036.1"/>
    </source>
</evidence>
<sequence>MVPAKRSNKWCVPSFDCEIINELPVKRTFVKDSVGELDKVLPNVSLTQNNFKRRKHETSLSKLLEACEPQKLSELAVSRQKQNEISNWFQYKASKRQPSMLVLSGPSGCGKTVAIKLLAKENGFDIIEWITPIDQIEDENKRIMRQGDKFEDHMIRATRYRTVLSNCSKQLLLVKDLPNVYHEDHKSFFMLIEKYFQIGKEPVIFICTETGNSRLMQTLFAPDIREKFGIDLISVNATTQAAMKTMLKRVSGVLNSIAGDMLYVSQHIDEILSNSVGDVRSAVLNLIFISLKVPERHLKSECGLREETLGLLHGIGRVTNPKKKLDGNSLKFVHDPEEIAAFFQSQSVVFVQFLQENYLNTIRTIEEATVASDILSLADVLNSEWRDRNLGKVALSYCIRGLMLANEKPVTGWNPVRKPRDDHMNIRRCLVTAETRWYESIIKPCSKKTNEISIENKDEDMEIIIEED</sequence>
<dbReference type="GO" id="GO:0005524">
    <property type="term" value="F:ATP binding"/>
    <property type="evidence" value="ECO:0007669"/>
    <property type="project" value="UniProtKB-KW"/>
</dbReference>
<dbReference type="Gene3D" id="3.40.50.300">
    <property type="entry name" value="P-loop containing nucleotide triphosphate hydrolases"/>
    <property type="match status" value="1"/>
</dbReference>
<dbReference type="InParanoid" id="E2AHQ6"/>
<dbReference type="AlphaFoldDB" id="E2AHQ6"/>
<dbReference type="Proteomes" id="UP000000311">
    <property type="component" value="Unassembled WGS sequence"/>
</dbReference>
<dbReference type="FunCoup" id="E2AHQ6">
    <property type="interactions" value="958"/>
</dbReference>
<evidence type="ECO:0000256" key="1">
    <source>
        <dbReference type="ARBA" id="ARBA00004123"/>
    </source>
</evidence>
<evidence type="ECO:0000256" key="3">
    <source>
        <dbReference type="ARBA" id="ARBA00022741"/>
    </source>
</evidence>
<dbReference type="OMA" id="GWNPVRK"/>
<dbReference type="STRING" id="104421.E2AHQ6"/>
<protein>
    <submittedName>
        <fullName evidence="8">Cell cycle checkpoint protein RAD17</fullName>
    </submittedName>
</protein>
<evidence type="ECO:0000313" key="9">
    <source>
        <dbReference type="Proteomes" id="UP000000311"/>
    </source>
</evidence>
<dbReference type="GO" id="GO:0000077">
    <property type="term" value="P:DNA damage checkpoint signaling"/>
    <property type="evidence" value="ECO:0007669"/>
    <property type="project" value="TreeGrafter"/>
</dbReference>
<dbReference type="GO" id="GO:0003682">
    <property type="term" value="F:chromatin binding"/>
    <property type="evidence" value="ECO:0007669"/>
    <property type="project" value="TreeGrafter"/>
</dbReference>
<evidence type="ECO:0000256" key="4">
    <source>
        <dbReference type="ARBA" id="ARBA00022763"/>
    </source>
</evidence>
<evidence type="ECO:0000256" key="7">
    <source>
        <dbReference type="ARBA" id="ARBA00023306"/>
    </source>
</evidence>
<dbReference type="KEGG" id="cfo:105252546"/>
<evidence type="ECO:0000256" key="6">
    <source>
        <dbReference type="ARBA" id="ARBA00023242"/>
    </source>
</evidence>
<dbReference type="GO" id="GO:0005634">
    <property type="term" value="C:nucleus"/>
    <property type="evidence" value="ECO:0007669"/>
    <property type="project" value="UniProtKB-SubCell"/>
</dbReference>
<evidence type="ECO:0000256" key="5">
    <source>
        <dbReference type="ARBA" id="ARBA00022840"/>
    </source>
</evidence>
<dbReference type="Pfam" id="PF03215">
    <property type="entry name" value="Rad17"/>
    <property type="match status" value="1"/>
</dbReference>
<comment type="subcellular location">
    <subcellularLocation>
        <location evidence="1">Nucleus</location>
    </subcellularLocation>
</comment>
<keyword evidence="5" id="KW-0067">ATP-binding</keyword>
<dbReference type="GO" id="GO:0003689">
    <property type="term" value="F:DNA clamp loader activity"/>
    <property type="evidence" value="ECO:0007669"/>
    <property type="project" value="TreeGrafter"/>
</dbReference>
<proteinExistence type="inferred from homology"/>
<accession>E2AHQ6</accession>
<keyword evidence="7" id="KW-0131">Cell cycle</keyword>
<keyword evidence="6" id="KW-0539">Nucleus</keyword>
<name>E2AHQ6_CAMFO</name>
<gene>
    <name evidence="8" type="ORF">EAG_04329</name>
</gene>
<keyword evidence="4" id="KW-0227">DNA damage</keyword>
<dbReference type="GO" id="GO:0033314">
    <property type="term" value="P:mitotic DNA replication checkpoint signaling"/>
    <property type="evidence" value="ECO:0007669"/>
    <property type="project" value="TreeGrafter"/>
</dbReference>